<dbReference type="KEGG" id="sapo:SAPIO_CDS10179"/>
<dbReference type="PROSITE" id="PS50292">
    <property type="entry name" value="PEROXIDASE_3"/>
    <property type="match status" value="1"/>
</dbReference>
<dbReference type="EC" id="5.4.4.5" evidence="7"/>
<keyword evidence="7" id="KW-0413">Isomerase</keyword>
<reference evidence="7 8" key="1">
    <citation type="journal article" date="2014" name="Genome Announc.">
        <title>Draft genome sequence of the pathogenic fungus Scedosporium apiospermum.</title>
        <authorList>
            <person name="Vandeputte P."/>
            <person name="Ghamrawi S."/>
            <person name="Rechenmann M."/>
            <person name="Iltis A."/>
            <person name="Giraud S."/>
            <person name="Fleury M."/>
            <person name="Thornton C."/>
            <person name="Delhaes L."/>
            <person name="Meyer W."/>
            <person name="Papon N."/>
            <person name="Bouchara J.P."/>
        </authorList>
    </citation>
    <scope>NUCLEOTIDE SEQUENCE [LARGE SCALE GENOMIC DNA]</scope>
    <source>
        <strain evidence="7 8">IHEM 14462</strain>
    </source>
</reference>
<dbReference type="Gene3D" id="1.10.640.10">
    <property type="entry name" value="Haem peroxidase domain superfamily, animal type"/>
    <property type="match status" value="1"/>
</dbReference>
<dbReference type="Gene3D" id="1.10.630.10">
    <property type="entry name" value="Cytochrome P450"/>
    <property type="match status" value="1"/>
</dbReference>
<feature type="compositionally biased region" description="Low complexity" evidence="6">
    <location>
        <begin position="19"/>
        <end position="38"/>
    </location>
</feature>
<evidence type="ECO:0000256" key="6">
    <source>
        <dbReference type="SAM" id="MobiDB-lite"/>
    </source>
</evidence>
<comment type="caution">
    <text evidence="7">The sequence shown here is derived from an EMBL/GenBank/DDBJ whole genome shotgun (WGS) entry which is preliminary data.</text>
</comment>
<dbReference type="SUPFAM" id="SSF48113">
    <property type="entry name" value="Heme-dependent peroxidases"/>
    <property type="match status" value="1"/>
</dbReference>
<keyword evidence="4 5" id="KW-0408">Iron</keyword>
<dbReference type="CDD" id="cd20612">
    <property type="entry name" value="CYP_LDS-like_C"/>
    <property type="match status" value="1"/>
</dbReference>
<dbReference type="PRINTS" id="PR00457">
    <property type="entry name" value="ANPEROXIDASE"/>
</dbReference>
<dbReference type="Proteomes" id="UP000028545">
    <property type="component" value="Unassembled WGS sequence"/>
</dbReference>
<feature type="binding site" description="axial binding residue" evidence="5">
    <location>
        <position position="446"/>
    </location>
    <ligand>
        <name>heme b</name>
        <dbReference type="ChEBI" id="CHEBI:60344"/>
    </ligand>
    <ligandPart>
        <name>Fe</name>
        <dbReference type="ChEBI" id="CHEBI:18248"/>
    </ligandPart>
</feature>
<dbReference type="InterPro" id="IPR019791">
    <property type="entry name" value="Haem_peroxidase_animal"/>
</dbReference>
<proteinExistence type="predicted"/>
<dbReference type="EC" id="1.13.11.62" evidence="7"/>
<dbReference type="EC" id="5.4.4.6" evidence="7"/>
<dbReference type="GO" id="GO:0004497">
    <property type="term" value="F:monooxygenase activity"/>
    <property type="evidence" value="ECO:0007669"/>
    <property type="project" value="InterPro"/>
</dbReference>
<accession>A0A084FUV8</accession>
<keyword evidence="5" id="KW-0349">Heme</keyword>
<feature type="compositionally biased region" description="Polar residues" evidence="6">
    <location>
        <begin position="46"/>
        <end position="58"/>
    </location>
</feature>
<name>A0A084FUV8_PSEDA</name>
<evidence type="ECO:0000313" key="8">
    <source>
        <dbReference type="Proteomes" id="UP000028545"/>
    </source>
</evidence>
<gene>
    <name evidence="7" type="ORF">SAPIO_CDS10179</name>
</gene>
<dbReference type="OMA" id="RHYTIDY"/>
<dbReference type="GO" id="GO:0052878">
    <property type="term" value="F:linoleate 8R-lipoxygenase activity"/>
    <property type="evidence" value="ECO:0007669"/>
    <property type="project" value="UniProtKB-EC"/>
</dbReference>
<dbReference type="InterPro" id="IPR037120">
    <property type="entry name" value="Haem_peroxidase_sf_animal"/>
</dbReference>
<evidence type="ECO:0000256" key="3">
    <source>
        <dbReference type="ARBA" id="ARBA00023002"/>
    </source>
</evidence>
<dbReference type="OrthoDB" id="823504at2759"/>
<keyword evidence="1 5" id="KW-0479">Metal-binding</keyword>
<dbReference type="GO" id="GO:0005506">
    <property type="term" value="F:iron ion binding"/>
    <property type="evidence" value="ECO:0007669"/>
    <property type="project" value="InterPro"/>
</dbReference>
<dbReference type="RefSeq" id="XP_016638669.1">
    <property type="nucleotide sequence ID" value="XM_016783817.1"/>
</dbReference>
<evidence type="ECO:0000256" key="5">
    <source>
        <dbReference type="PIRSR" id="PIRSR619791-2"/>
    </source>
</evidence>
<dbReference type="GO" id="GO:0006979">
    <property type="term" value="P:response to oxidative stress"/>
    <property type="evidence" value="ECO:0007669"/>
    <property type="project" value="InterPro"/>
</dbReference>
<evidence type="ECO:0000256" key="2">
    <source>
        <dbReference type="ARBA" id="ARBA00022964"/>
    </source>
</evidence>
<dbReference type="HOGENOM" id="CLU_002329_1_0_1"/>
<dbReference type="AlphaFoldDB" id="A0A084FUV8"/>
<dbReference type="GeneID" id="27719349"/>
<dbReference type="EMBL" id="JOWA01000165">
    <property type="protein sequence ID" value="KEZ38870.1"/>
    <property type="molecule type" value="Genomic_DNA"/>
</dbReference>
<dbReference type="Pfam" id="PF03098">
    <property type="entry name" value="An_peroxidase"/>
    <property type="match status" value="2"/>
</dbReference>
<sequence length="1137" mass="127002">MASIEKNGTLNGNGVNDRTNSSSSAANGANGTNGANGAKCPVQHNGYGQANGHKSTPTAPIDGGPVGPLAKPKKEPGFFASLSTLKQLSKRPLPTAMGDGTYPQTATRPKLRQDLRTISIKDFKTLIEVIKNKVLGDGIIDDKTMIMERVIALVADLPHQSKLREELTNNFLNELWNTLDHPPLLYVGDQYRFRMADGSFNNPILPQLGAAGSVYARSVRPGKITMGALPDPEQIFESVMARRQYRKHPNNVSSILWYWASIIIHDLFWTDIRDPSRSKTSSYLDLSPLYGSNQQMQDSIRTFKDGLLKADSYADKRLIGMPPGVSVLLIMLNRFHNFIAKNLAAINEGGRFTKPRADLPEEQAAVAWKKYDEELFQTARLVTSGLYINITLLDYVRNIVNLNRVDTTWTLDPRQEMGINAGTKAGTDRGTGNIVSAEFSLCYRWHSCISDKDDKWIREFYASIFGDRAETMTTPEMMQAFVGFEKSIPEDPAERTFGGFKRKADGTFDDDELVECITSAIEDPAGAFGAQNVPRVMKPIEILGILQGRKWNVAGLNEFRKHFGLKPYEKFEDINPDEDVSEHLRRLYQHPDNVELYTGIVAEAAKEPMVPGVGIAPTYTISRVVLSDAVCLVRGDRFYTIDYHPRGLTNWGYKEVDYDLNVNHGCVLYKLFLRAFPNHFKSNSVYAHYPMVIPEENRKILTSLGRVDRFDFERPGYHPERINIVTYGAAKYILENPDKYTVTWGEGLSAVLGDGGSRFMLAGDSELHAKQRQCMASRLYRAGWRADVKTFYAAMSEKLLLRKSYKLGGTSQIDVIRDLGNVVHVHFASRVFALPLKSEENPRGVLTEQELYKALAVIFTCIFFDFDPAKSFPLLQAAKGAAEKVGKVIESNVKLSKFGLPIPYTQKLDKNDALSAYGKNMIKALAQAGLSNHDIAWSQILPTAAAMVPNQAEVFAQAVDFYLSPEGTPYLAELNRVACMASTEETDALLLGYAMEGIRLAGTFGSYREVAVRDVIVEDDGREVPVSPKDRVFVSFVSAARDPKHYPSPNEVNPRRPLDSYIFYGKGPHTCLGMEASQVAITELFRTVFRRKNLRRVPGPQGQLKKVPRPGGFYAYMTEDWGTFTPFPVSMKIMWDE</sequence>
<evidence type="ECO:0000256" key="1">
    <source>
        <dbReference type="ARBA" id="ARBA00022723"/>
    </source>
</evidence>
<dbReference type="EC" id="1.13.11.60" evidence="7"/>
<keyword evidence="3 7" id="KW-0560">Oxidoreductase</keyword>
<dbReference type="InterPro" id="IPR010255">
    <property type="entry name" value="Haem_peroxidase_sf"/>
</dbReference>
<dbReference type="GO" id="GO:0020037">
    <property type="term" value="F:heme binding"/>
    <property type="evidence" value="ECO:0007669"/>
    <property type="project" value="InterPro"/>
</dbReference>
<evidence type="ECO:0000256" key="4">
    <source>
        <dbReference type="ARBA" id="ARBA00023004"/>
    </source>
</evidence>
<organism evidence="7 8">
    <name type="scientific">Pseudallescheria apiosperma</name>
    <name type="common">Scedosporium apiospermum</name>
    <dbReference type="NCBI Taxonomy" id="563466"/>
    <lineage>
        <taxon>Eukaryota</taxon>
        <taxon>Fungi</taxon>
        <taxon>Dikarya</taxon>
        <taxon>Ascomycota</taxon>
        <taxon>Pezizomycotina</taxon>
        <taxon>Sordariomycetes</taxon>
        <taxon>Hypocreomycetidae</taxon>
        <taxon>Microascales</taxon>
        <taxon>Microascaceae</taxon>
        <taxon>Scedosporium</taxon>
    </lineage>
</organism>
<feature type="region of interest" description="Disordered" evidence="6">
    <location>
        <begin position="1"/>
        <end position="75"/>
    </location>
</feature>
<evidence type="ECO:0000313" key="7">
    <source>
        <dbReference type="EMBL" id="KEZ38870.1"/>
    </source>
</evidence>
<dbReference type="SUPFAM" id="SSF48264">
    <property type="entry name" value="Cytochrome P450"/>
    <property type="match status" value="1"/>
</dbReference>
<dbReference type="CDD" id="cd09817">
    <property type="entry name" value="linoleate_diol_synthase_like"/>
    <property type="match status" value="1"/>
</dbReference>
<dbReference type="GO" id="GO:0006631">
    <property type="term" value="P:fatty acid metabolic process"/>
    <property type="evidence" value="ECO:0007669"/>
    <property type="project" value="UniProtKB-ARBA"/>
</dbReference>
<keyword evidence="8" id="KW-1185">Reference proteome</keyword>
<dbReference type="InterPro" id="IPR034812">
    <property type="entry name" value="Ppo-like_N"/>
</dbReference>
<dbReference type="VEuPathDB" id="FungiDB:SAPIO_CDS10179"/>
<dbReference type="PANTHER" id="PTHR11903">
    <property type="entry name" value="PROSTAGLANDIN G/H SYNTHASE"/>
    <property type="match status" value="1"/>
</dbReference>
<protein>
    <submittedName>
        <fullName evidence="7">Linoleate 10R-lipoxygenase</fullName>
        <ecNumber evidence="7">1.13.11.60</ecNumber>
        <ecNumber evidence="7">1.13.11.62</ecNumber>
        <ecNumber evidence="7">5.4.4.5</ecNumber>
        <ecNumber evidence="7">5.4.4.6</ecNumber>
    </submittedName>
</protein>
<dbReference type="InterPro" id="IPR036396">
    <property type="entry name" value="Cyt_P450_sf"/>
</dbReference>
<dbReference type="GO" id="GO:0016705">
    <property type="term" value="F:oxidoreductase activity, acting on paired donors, with incorporation or reduction of molecular oxygen"/>
    <property type="evidence" value="ECO:0007669"/>
    <property type="project" value="InterPro"/>
</dbReference>
<keyword evidence="2" id="KW-0223">Dioxygenase</keyword>
<dbReference type="GO" id="GO:0052879">
    <property type="term" value="F:9,12-octadecadienoate 8-hydroperoxide 8S-isomerase activity"/>
    <property type="evidence" value="ECO:0007669"/>
    <property type="project" value="UniProtKB-EC"/>
</dbReference>
<dbReference type="PANTHER" id="PTHR11903:SF13">
    <property type="entry name" value="LINOLEATE 10R-LIPOXYGENASE"/>
    <property type="match status" value="1"/>
</dbReference>
<dbReference type="InterPro" id="IPR050783">
    <property type="entry name" value="Oxylipin_biosynth_metab"/>
</dbReference>
<dbReference type="GO" id="GO:0004601">
    <property type="term" value="F:peroxidase activity"/>
    <property type="evidence" value="ECO:0007669"/>
    <property type="project" value="InterPro"/>
</dbReference>
<feature type="compositionally biased region" description="Polar residues" evidence="6">
    <location>
        <begin position="1"/>
        <end position="18"/>
    </location>
</feature>